<keyword evidence="3" id="KW-1185">Reference proteome</keyword>
<evidence type="ECO:0000256" key="1">
    <source>
        <dbReference type="SAM" id="SignalP"/>
    </source>
</evidence>
<dbReference type="AlphaFoldDB" id="A0A3S0RKN7"/>
<reference evidence="2 3" key="1">
    <citation type="submission" date="2018-12" db="EMBL/GenBank/DDBJ databases">
        <title>Dyella dinghuensis sp. nov. DHOA06 and Dyella choica sp. nov. 4M-K27, isolated from forest soil.</title>
        <authorList>
            <person name="Qiu L.-H."/>
            <person name="Gao Z.-H."/>
        </authorList>
    </citation>
    <scope>NUCLEOTIDE SEQUENCE [LARGE SCALE GENOMIC DNA]</scope>
    <source>
        <strain evidence="2 3">4M-K27</strain>
    </source>
</reference>
<name>A0A3S0RKN7_9GAMM</name>
<organism evidence="2 3">
    <name type="scientific">Dyella choica</name>
    <dbReference type="NCBI Taxonomy" id="1927959"/>
    <lineage>
        <taxon>Bacteria</taxon>
        <taxon>Pseudomonadati</taxon>
        <taxon>Pseudomonadota</taxon>
        <taxon>Gammaproteobacteria</taxon>
        <taxon>Lysobacterales</taxon>
        <taxon>Rhodanobacteraceae</taxon>
        <taxon>Dyella</taxon>
    </lineage>
</organism>
<evidence type="ECO:0008006" key="4">
    <source>
        <dbReference type="Google" id="ProtNLM"/>
    </source>
</evidence>
<accession>A0A3S0RKN7</accession>
<dbReference type="RefSeq" id="WP_126684537.1">
    <property type="nucleotide sequence ID" value="NZ_RYYV01000006.1"/>
</dbReference>
<evidence type="ECO:0000313" key="2">
    <source>
        <dbReference type="EMBL" id="RUL75972.1"/>
    </source>
</evidence>
<sequence length="122" mass="13202">MSSWPALVIGLSIPFLAAAQELPEQPSDIGYPSPAAALSALRSKPGVMVSEKDGWIILQDKNENALWTIAKPGNPAYPAAVKRLVVNRELEMKVLCGASKQACDIMVRQFQALNDRVIKSAE</sequence>
<proteinExistence type="predicted"/>
<dbReference type="EMBL" id="RYYV01000006">
    <property type="protein sequence ID" value="RUL75972.1"/>
    <property type="molecule type" value="Genomic_DNA"/>
</dbReference>
<dbReference type="Proteomes" id="UP000274358">
    <property type="component" value="Unassembled WGS sequence"/>
</dbReference>
<gene>
    <name evidence="2" type="ORF">EKH80_09625</name>
</gene>
<comment type="caution">
    <text evidence="2">The sequence shown here is derived from an EMBL/GenBank/DDBJ whole genome shotgun (WGS) entry which is preliminary data.</text>
</comment>
<evidence type="ECO:0000313" key="3">
    <source>
        <dbReference type="Proteomes" id="UP000274358"/>
    </source>
</evidence>
<protein>
    <recommendedName>
        <fullName evidence="4">Molecular chaperone DnaJ</fullName>
    </recommendedName>
</protein>
<dbReference type="OrthoDB" id="6080579at2"/>
<feature type="signal peptide" evidence="1">
    <location>
        <begin position="1"/>
        <end position="17"/>
    </location>
</feature>
<feature type="chain" id="PRO_5018771854" description="Molecular chaperone DnaJ" evidence="1">
    <location>
        <begin position="18"/>
        <end position="122"/>
    </location>
</feature>
<keyword evidence="1" id="KW-0732">Signal</keyword>